<organism evidence="3 4">
    <name type="scientific">Mediterraneibacter catenae</name>
    <dbReference type="NCBI Taxonomy" id="2594882"/>
    <lineage>
        <taxon>Bacteria</taxon>
        <taxon>Bacillati</taxon>
        <taxon>Bacillota</taxon>
        <taxon>Clostridia</taxon>
        <taxon>Lachnospirales</taxon>
        <taxon>Lachnospiraceae</taxon>
        <taxon>Mediterraneibacter</taxon>
    </lineage>
</organism>
<dbReference type="EMBL" id="VMSO01000008">
    <property type="protein sequence ID" value="KAA8501521.1"/>
    <property type="molecule type" value="Genomic_DNA"/>
</dbReference>
<dbReference type="OrthoDB" id="9783862at2"/>
<evidence type="ECO:0000256" key="1">
    <source>
        <dbReference type="SAM" id="MobiDB-lite"/>
    </source>
</evidence>
<evidence type="ECO:0000313" key="4">
    <source>
        <dbReference type="Proteomes" id="UP000322025"/>
    </source>
</evidence>
<accession>A0A5M9I209</accession>
<feature type="domain" description="DUF6382" evidence="2">
    <location>
        <begin position="9"/>
        <end position="169"/>
    </location>
</feature>
<reference evidence="3" key="1">
    <citation type="submission" date="2019-07" db="EMBL/GenBank/DDBJ databases">
        <authorList>
            <person name="Wongkuna S."/>
            <person name="Scaria J."/>
        </authorList>
    </citation>
    <scope>NUCLEOTIDE SEQUENCE [LARGE SCALE GENOMIC DNA]</scope>
    <source>
        <strain evidence="3">SW178</strain>
    </source>
</reference>
<gene>
    <name evidence="3" type="ORF">FNY66_07915</name>
</gene>
<dbReference type="InterPro" id="IPR045962">
    <property type="entry name" value="DUF6382"/>
</dbReference>
<feature type="region of interest" description="Disordered" evidence="1">
    <location>
        <begin position="185"/>
        <end position="213"/>
    </location>
</feature>
<proteinExistence type="predicted"/>
<dbReference type="Pfam" id="PF19909">
    <property type="entry name" value="DUF6382"/>
    <property type="match status" value="1"/>
</dbReference>
<evidence type="ECO:0000259" key="2">
    <source>
        <dbReference type="Pfam" id="PF19909"/>
    </source>
</evidence>
<protein>
    <recommendedName>
        <fullName evidence="2">DUF6382 domain-containing protein</fullName>
    </recommendedName>
</protein>
<keyword evidence="4" id="KW-1185">Reference proteome</keyword>
<dbReference type="Proteomes" id="UP000322025">
    <property type="component" value="Unassembled WGS sequence"/>
</dbReference>
<dbReference type="RefSeq" id="WP_150310779.1">
    <property type="nucleotide sequence ID" value="NZ_VMSO01000008.1"/>
</dbReference>
<name>A0A5M9I209_9FIRM</name>
<evidence type="ECO:0000313" key="3">
    <source>
        <dbReference type="EMBL" id="KAA8501521.1"/>
    </source>
</evidence>
<comment type="caution">
    <text evidence="3">The sequence shown here is derived from an EMBL/GenBank/DDBJ whole genome shotgun (WGS) entry which is preliminary data.</text>
</comment>
<dbReference type="AlphaFoldDB" id="A0A5M9I209"/>
<sequence>MNVTYENNWEYMDIHVDLPVPYEENYQLRMLNHNNIAGLLKVKGSGRDGQSRYTYRTNGGITMKKAFEGKEMRKEDVIRFTESLIEAVDDVREHLLNPDSLLLSPELIFLERGKFRFCYLPVSTGEMRQSLCSSFHTMTEYFVKNLDYQDTAGIFFVYKMHKETLKENYELKKIIEECRTEEKEWKAAQRTKRREEQQKRRKEQPVSREKRMIDTQSSLPENAVFSIDTEDEEEEKIYHRQSDTEMVREDTGKYGTFKKAVNRIKTGRWGNWEDLITEMDGHGAKGHL</sequence>